<name>A0AAU9AFN8_LYSEN</name>
<reference evidence="2 3" key="1">
    <citation type="journal article" date="2017" name="DNA Res.">
        <title>Complete genome sequence and expression profile of the commercial lytic enzyme producer Lysobacter enzymogenes M497-1.</title>
        <authorList>
            <person name="Takami H."/>
            <person name="Toyoda A."/>
            <person name="Uchiyama I."/>
            <person name="Itoh T."/>
            <person name="Takaki Y."/>
            <person name="Arai W."/>
            <person name="Nishi S."/>
            <person name="Kawai M."/>
            <person name="Shinya K."/>
            <person name="Ikeda H."/>
        </authorList>
    </citation>
    <scope>NUCLEOTIDE SEQUENCE [LARGE SCALE GENOMIC DNA]</scope>
    <source>
        <strain evidence="2 3">M497-1</strain>
    </source>
</reference>
<dbReference type="EMBL" id="AP014940">
    <property type="protein sequence ID" value="BAV96992.1"/>
    <property type="molecule type" value="Genomic_DNA"/>
</dbReference>
<gene>
    <name evidence="2" type="ORF">LEN_1505</name>
</gene>
<dbReference type="InterPro" id="IPR025746">
    <property type="entry name" value="PilX_N_dom"/>
</dbReference>
<dbReference type="AlphaFoldDB" id="A0AAU9AFN8"/>
<proteinExistence type="predicted"/>
<protein>
    <submittedName>
        <fullName evidence="2">PilX protein</fullName>
    </submittedName>
</protein>
<dbReference type="Proteomes" id="UP000218824">
    <property type="component" value="Chromosome"/>
</dbReference>
<dbReference type="Pfam" id="PF14341">
    <property type="entry name" value="PilX_N"/>
    <property type="match status" value="1"/>
</dbReference>
<evidence type="ECO:0000313" key="2">
    <source>
        <dbReference type="EMBL" id="BAV96992.1"/>
    </source>
</evidence>
<organism evidence="2 3">
    <name type="scientific">Lysobacter enzymogenes</name>
    <dbReference type="NCBI Taxonomy" id="69"/>
    <lineage>
        <taxon>Bacteria</taxon>
        <taxon>Pseudomonadati</taxon>
        <taxon>Pseudomonadota</taxon>
        <taxon>Gammaproteobacteria</taxon>
        <taxon>Lysobacterales</taxon>
        <taxon>Lysobacteraceae</taxon>
        <taxon>Lysobacter</taxon>
    </lineage>
</organism>
<evidence type="ECO:0000259" key="1">
    <source>
        <dbReference type="Pfam" id="PF14341"/>
    </source>
</evidence>
<dbReference type="KEGG" id="lem:LEN_1505"/>
<sequence length="146" mass="15641">MLYVALTMLILLALLGLVGMKVSGLQERMSANYSSANAAFQGAERVARVREAQIQSSLFGGSGVYEADQEMCAPPFDPMTWSDPTSNANSEDVYTRRIDKCFAGSSIKLGVNKSEETSNIYQVSAIGADRKTGATSTAVIDTVFIP</sequence>
<feature type="domain" description="Type 4 fimbrial biogenesis protein PilX N-terminal" evidence="1">
    <location>
        <begin position="4"/>
        <end position="44"/>
    </location>
</feature>
<evidence type="ECO:0000313" key="3">
    <source>
        <dbReference type="Proteomes" id="UP000218824"/>
    </source>
</evidence>
<accession>A0AAU9AFN8</accession>